<evidence type="ECO:0008006" key="3">
    <source>
        <dbReference type="Google" id="ProtNLM"/>
    </source>
</evidence>
<evidence type="ECO:0000313" key="2">
    <source>
        <dbReference type="Proteomes" id="UP000215509"/>
    </source>
</evidence>
<accession>A0A229UYL4</accession>
<gene>
    <name evidence="1" type="ORF">CF651_02850</name>
</gene>
<keyword evidence="2" id="KW-1185">Reference proteome</keyword>
<dbReference type="RefSeq" id="WP_094013296.1">
    <property type="nucleotide sequence ID" value="NZ_NMQW01000002.1"/>
</dbReference>
<reference evidence="1 2" key="1">
    <citation type="submission" date="2017-07" db="EMBL/GenBank/DDBJ databases">
        <title>Genome sequencing and assembly of Paenibacillus rigui.</title>
        <authorList>
            <person name="Mayilraj S."/>
        </authorList>
    </citation>
    <scope>NUCLEOTIDE SEQUENCE [LARGE SCALE GENOMIC DNA]</scope>
    <source>
        <strain evidence="1 2">JCM 16352</strain>
    </source>
</reference>
<dbReference type="InterPro" id="IPR019615">
    <property type="entry name" value="DUF2487"/>
</dbReference>
<sequence length="142" mass="15752">MKFSDVEASSWEELQPYVDTCLLPVTGLTGDEQPWEATKCLEDLRDALDLLEIPYKGRVLTYPAFHYVPADTGMPQLQQICKKLKSSFRYVVLVSAQQGAASQMDSADADAAFVITPEILKEAKAAVQSNIAEKLQQIWAGR</sequence>
<dbReference type="AlphaFoldDB" id="A0A229UYL4"/>
<comment type="caution">
    <text evidence="1">The sequence shown here is derived from an EMBL/GenBank/DDBJ whole genome shotgun (WGS) entry which is preliminary data.</text>
</comment>
<evidence type="ECO:0000313" key="1">
    <source>
        <dbReference type="EMBL" id="OXM88049.1"/>
    </source>
</evidence>
<proteinExistence type="predicted"/>
<dbReference type="OrthoDB" id="2678750at2"/>
<organism evidence="1 2">
    <name type="scientific">Paenibacillus rigui</name>
    <dbReference type="NCBI Taxonomy" id="554312"/>
    <lineage>
        <taxon>Bacteria</taxon>
        <taxon>Bacillati</taxon>
        <taxon>Bacillota</taxon>
        <taxon>Bacilli</taxon>
        <taxon>Bacillales</taxon>
        <taxon>Paenibacillaceae</taxon>
        <taxon>Paenibacillus</taxon>
    </lineage>
</organism>
<dbReference type="EMBL" id="NMQW01000002">
    <property type="protein sequence ID" value="OXM88049.1"/>
    <property type="molecule type" value="Genomic_DNA"/>
</dbReference>
<dbReference type="Pfam" id="PF10673">
    <property type="entry name" value="DUF2487"/>
    <property type="match status" value="1"/>
</dbReference>
<dbReference type="Proteomes" id="UP000215509">
    <property type="component" value="Unassembled WGS sequence"/>
</dbReference>
<protein>
    <recommendedName>
        <fullName evidence="3">DUF2487 domain-containing protein</fullName>
    </recommendedName>
</protein>
<name>A0A229UYL4_9BACL</name>